<dbReference type="PANTHER" id="PTHR42973:SF15">
    <property type="entry name" value="FAD-BINDING PCMH-TYPE DOMAIN-CONTAINING PROTEIN"/>
    <property type="match status" value="1"/>
</dbReference>
<organism evidence="7 8">
    <name type="scientific">Hymenoscyphus fraxineus</name>
    <dbReference type="NCBI Taxonomy" id="746836"/>
    <lineage>
        <taxon>Eukaryota</taxon>
        <taxon>Fungi</taxon>
        <taxon>Dikarya</taxon>
        <taxon>Ascomycota</taxon>
        <taxon>Pezizomycotina</taxon>
        <taxon>Leotiomycetes</taxon>
        <taxon>Helotiales</taxon>
        <taxon>Helotiaceae</taxon>
        <taxon>Hymenoscyphus</taxon>
    </lineage>
</organism>
<evidence type="ECO:0000256" key="2">
    <source>
        <dbReference type="ARBA" id="ARBA00022630"/>
    </source>
</evidence>
<comment type="caution">
    <text evidence="7">The sequence shown here is derived from an EMBL/GenBank/DDBJ whole genome shotgun (WGS) entry which is preliminary data.</text>
</comment>
<reference evidence="7" key="1">
    <citation type="submission" date="2021-07" db="EMBL/GenBank/DDBJ databases">
        <authorList>
            <person name="Durling M."/>
        </authorList>
    </citation>
    <scope>NUCLEOTIDE SEQUENCE</scope>
</reference>
<dbReference type="AlphaFoldDB" id="A0A9N9L4S3"/>
<dbReference type="InterPro" id="IPR006094">
    <property type="entry name" value="Oxid_FAD_bind_N"/>
</dbReference>
<dbReference type="PANTHER" id="PTHR42973">
    <property type="entry name" value="BINDING OXIDOREDUCTASE, PUTATIVE (AFU_ORTHOLOGUE AFUA_1G17690)-RELATED"/>
    <property type="match status" value="1"/>
</dbReference>
<dbReference type="OrthoDB" id="407275at2759"/>
<accession>A0A9N9L4S3</accession>
<dbReference type="GO" id="GO:0071949">
    <property type="term" value="F:FAD binding"/>
    <property type="evidence" value="ECO:0007669"/>
    <property type="project" value="InterPro"/>
</dbReference>
<keyword evidence="4" id="KW-0560">Oxidoreductase</keyword>
<keyword evidence="3" id="KW-0274">FAD</keyword>
<evidence type="ECO:0000256" key="1">
    <source>
        <dbReference type="ARBA" id="ARBA00005466"/>
    </source>
</evidence>
<evidence type="ECO:0000256" key="4">
    <source>
        <dbReference type="ARBA" id="ARBA00023002"/>
    </source>
</evidence>
<dbReference type="Pfam" id="PF08031">
    <property type="entry name" value="BBE"/>
    <property type="match status" value="1"/>
</dbReference>
<dbReference type="EMBL" id="CAJVRL010000081">
    <property type="protein sequence ID" value="CAG8958143.1"/>
    <property type="molecule type" value="Genomic_DNA"/>
</dbReference>
<name>A0A9N9L4S3_9HELO</name>
<gene>
    <name evidence="7" type="ORF">HYFRA_00000491</name>
</gene>
<dbReference type="InterPro" id="IPR036318">
    <property type="entry name" value="FAD-bd_PCMH-like_sf"/>
</dbReference>
<dbReference type="Pfam" id="PF01565">
    <property type="entry name" value="FAD_binding_4"/>
    <property type="match status" value="1"/>
</dbReference>
<dbReference type="Gene3D" id="3.40.462.20">
    <property type="match status" value="1"/>
</dbReference>
<dbReference type="InterPro" id="IPR012951">
    <property type="entry name" value="BBE"/>
</dbReference>
<evidence type="ECO:0000313" key="8">
    <source>
        <dbReference type="Proteomes" id="UP000696280"/>
    </source>
</evidence>
<keyword evidence="8" id="KW-1185">Reference proteome</keyword>
<keyword evidence="2" id="KW-0285">Flavoprotein</keyword>
<dbReference type="PROSITE" id="PS51387">
    <property type="entry name" value="FAD_PCMH"/>
    <property type="match status" value="1"/>
</dbReference>
<feature type="chain" id="PRO_5040106941" description="FAD-binding PCMH-type domain-containing protein" evidence="5">
    <location>
        <begin position="20"/>
        <end position="513"/>
    </location>
</feature>
<evidence type="ECO:0000259" key="6">
    <source>
        <dbReference type="PROSITE" id="PS51387"/>
    </source>
</evidence>
<dbReference type="Gene3D" id="3.30.465.10">
    <property type="match status" value="1"/>
</dbReference>
<proteinExistence type="inferred from homology"/>
<dbReference type="GO" id="GO:0016491">
    <property type="term" value="F:oxidoreductase activity"/>
    <property type="evidence" value="ECO:0007669"/>
    <property type="project" value="UniProtKB-KW"/>
</dbReference>
<feature type="signal peptide" evidence="5">
    <location>
        <begin position="1"/>
        <end position="19"/>
    </location>
</feature>
<dbReference type="InterPro" id="IPR050416">
    <property type="entry name" value="FAD-linked_Oxidoreductase"/>
</dbReference>
<dbReference type="Proteomes" id="UP000696280">
    <property type="component" value="Unassembled WGS sequence"/>
</dbReference>
<protein>
    <recommendedName>
        <fullName evidence="6">FAD-binding PCMH-type domain-containing protein</fullName>
    </recommendedName>
</protein>
<dbReference type="InterPro" id="IPR016169">
    <property type="entry name" value="FAD-bd_PCMH_sub2"/>
</dbReference>
<keyword evidence="5" id="KW-0732">Signal</keyword>
<dbReference type="SUPFAM" id="SSF56176">
    <property type="entry name" value="FAD-binding/transporter-associated domain-like"/>
    <property type="match status" value="1"/>
</dbReference>
<evidence type="ECO:0000256" key="5">
    <source>
        <dbReference type="SAM" id="SignalP"/>
    </source>
</evidence>
<sequence>MQHVSYISLLASFLASVEAGPYCSNGLYQRSVVTNCLDAKKVPYAIDGSANWTALTTPYNLRLAYKPAVVTIPETAEQVGFSVQCAAMANLKVQAKGGGHSYASFSSGGQNGSVIVDMEKFSSITVDQTTFVAKVGAGQRLGNVATALYEQGKRALPHGTCPGVGIAGHAIHGGYGYASRKWGLTLDRIVGLDVVLANGTQVHATSDSHADLFFAMRGAGDSFGIATHLYLATEAAPETVLSFAVPLSSDINDVDTRVAGFQAMQDYTLNSGKITGDITFGVYLDTYGGMSLSGWCMSCDRTTLDNEIIPGLISGFNNPAATTTSLNWIDAVTAIAAPAPLAQPLGSAYSSHDTFLAKSVTTREALPLTTEAWRSFFETVKANQGQWQRPWFSIINLYGGPGSAINKPTTSAYSDRDSLWVFQNYGYSTNSQPPFDPAGATVVNDLQNALPKAMPEGEFTAYLNYLDPELSPQLAAEKYYGKETYNKLLWLKMVYDPLFTFWNPQAVGNSMAL</sequence>
<dbReference type="InterPro" id="IPR016166">
    <property type="entry name" value="FAD-bd_PCMH"/>
</dbReference>
<comment type="similarity">
    <text evidence="1">Belongs to the oxygen-dependent FAD-linked oxidoreductase family.</text>
</comment>
<feature type="domain" description="FAD-binding PCMH-type" evidence="6">
    <location>
        <begin position="63"/>
        <end position="236"/>
    </location>
</feature>
<evidence type="ECO:0000313" key="7">
    <source>
        <dbReference type="EMBL" id="CAG8958143.1"/>
    </source>
</evidence>
<evidence type="ECO:0000256" key="3">
    <source>
        <dbReference type="ARBA" id="ARBA00022827"/>
    </source>
</evidence>